<feature type="compositionally biased region" description="Polar residues" evidence="1">
    <location>
        <begin position="207"/>
        <end position="216"/>
    </location>
</feature>
<comment type="caution">
    <text evidence="2">The sequence shown here is derived from an EMBL/GenBank/DDBJ whole genome shotgun (WGS) entry which is preliminary data.</text>
</comment>
<dbReference type="RefSeq" id="XP_011131592.1">
    <property type="nucleotide sequence ID" value="XM_011133290.1"/>
</dbReference>
<dbReference type="VEuPathDB" id="CryptoDB:GNI_113690"/>
<evidence type="ECO:0000313" key="2">
    <source>
        <dbReference type="EMBL" id="EZG55392.1"/>
    </source>
</evidence>
<feature type="compositionally biased region" description="Basic and acidic residues" evidence="1">
    <location>
        <begin position="275"/>
        <end position="287"/>
    </location>
</feature>
<dbReference type="EMBL" id="AFNH02000849">
    <property type="protein sequence ID" value="EZG55392.1"/>
    <property type="molecule type" value="Genomic_DNA"/>
</dbReference>
<feature type="compositionally biased region" description="Basic and acidic residues" evidence="1">
    <location>
        <begin position="318"/>
        <end position="335"/>
    </location>
</feature>
<feature type="compositionally biased region" description="Low complexity" evidence="1">
    <location>
        <begin position="217"/>
        <end position="233"/>
    </location>
</feature>
<dbReference type="GeneID" id="22914012"/>
<gene>
    <name evidence="2" type="ORF">GNI_113690</name>
</gene>
<feature type="region of interest" description="Disordered" evidence="1">
    <location>
        <begin position="207"/>
        <end position="368"/>
    </location>
</feature>
<dbReference type="Proteomes" id="UP000019763">
    <property type="component" value="Unassembled WGS sequence"/>
</dbReference>
<reference evidence="2" key="1">
    <citation type="submission" date="2013-12" db="EMBL/GenBank/DDBJ databases">
        <authorList>
            <person name="Omoto C.K."/>
            <person name="Sibley D."/>
            <person name="Venepally P."/>
            <person name="Hadjithomas M."/>
            <person name="Karamycheva S."/>
            <person name="Brunk B."/>
            <person name="Roos D."/>
            <person name="Caler E."/>
            <person name="Lorenzi H."/>
        </authorList>
    </citation>
    <scope>NUCLEOTIDE SEQUENCE</scope>
</reference>
<proteinExistence type="predicted"/>
<keyword evidence="3" id="KW-1185">Reference proteome</keyword>
<name>A0A023B3A8_GRENI</name>
<accession>A0A023B3A8</accession>
<protein>
    <submittedName>
        <fullName evidence="2">Uncharacterized protein</fullName>
    </submittedName>
</protein>
<evidence type="ECO:0000313" key="3">
    <source>
        <dbReference type="Proteomes" id="UP000019763"/>
    </source>
</evidence>
<organism evidence="2 3">
    <name type="scientific">Gregarina niphandrodes</name>
    <name type="common">Septate eugregarine</name>
    <dbReference type="NCBI Taxonomy" id="110365"/>
    <lineage>
        <taxon>Eukaryota</taxon>
        <taxon>Sar</taxon>
        <taxon>Alveolata</taxon>
        <taxon>Apicomplexa</taxon>
        <taxon>Conoidasida</taxon>
        <taxon>Gregarinasina</taxon>
        <taxon>Eugregarinorida</taxon>
        <taxon>Gregarinidae</taxon>
        <taxon>Gregarina</taxon>
    </lineage>
</organism>
<sequence length="427" mass="46623">MISGIQATLALAKSTALTIKEEWSQQKNVLWGFRPYLTDIYERYGGDYEPQVDRGVLDWLDDIFESLDTITDFPPPSDYKTSLPALDLQQMLRDMRKLCILRYTTVPKVISEDDFWIWVHFGIETKLNELKSNTEVTAAIIKTYIHKRIHQEEEVRERTALAAHRARQELSTGGNNGITENITSTLVSAPEKTQQLISKFFGAIKTRGNSPNNVQDPLTSLNPPTSLTLTGGTQASAEDLSAAGKSVTDEPDPIADEVSSTSQDNEGLACPDNEGPAHSEGSAHSEEPALSEEPVNSGEPERSEKNAGNGAQTVEESDGIKAERPDELAFHHRSAEQGTLRPTGGVREISGEPAAPVSGAASNMPQSNLIDTDLEDVNRDAQVNPSVPENKSCPALDSKDQQIGCCIDDQQDDDIDDLLALEKELGL</sequence>
<dbReference type="AlphaFoldDB" id="A0A023B3A8"/>
<evidence type="ECO:0000256" key="1">
    <source>
        <dbReference type="SAM" id="MobiDB-lite"/>
    </source>
</evidence>